<protein>
    <submittedName>
        <fullName evidence="4">Alcohol dehydrogenase</fullName>
    </submittedName>
</protein>
<dbReference type="GO" id="GO:0004022">
    <property type="term" value="F:alcohol dehydrogenase (NAD+) activity"/>
    <property type="evidence" value="ECO:0007669"/>
    <property type="project" value="UniProtKB-ARBA"/>
</dbReference>
<dbReference type="OrthoDB" id="9804734at2"/>
<evidence type="ECO:0000259" key="2">
    <source>
        <dbReference type="Pfam" id="PF00465"/>
    </source>
</evidence>
<dbReference type="RefSeq" id="WP_075714986.1">
    <property type="nucleotide sequence ID" value="NZ_MJIE01000001.1"/>
</dbReference>
<dbReference type="InterPro" id="IPR018211">
    <property type="entry name" value="ADH_Fe_CS"/>
</dbReference>
<proteinExistence type="predicted"/>
<dbReference type="Pfam" id="PF25137">
    <property type="entry name" value="ADH_Fe_C"/>
    <property type="match status" value="1"/>
</dbReference>
<evidence type="ECO:0000259" key="3">
    <source>
        <dbReference type="Pfam" id="PF25137"/>
    </source>
</evidence>
<dbReference type="PANTHER" id="PTHR11496">
    <property type="entry name" value="ALCOHOL DEHYDROGENASE"/>
    <property type="match status" value="1"/>
</dbReference>
<evidence type="ECO:0000313" key="4">
    <source>
        <dbReference type="EMBL" id="OLR56944.1"/>
    </source>
</evidence>
<organism evidence="4 5">
    <name type="scientific">Hornefia porci</name>
    <dbReference type="NCBI Taxonomy" id="2652292"/>
    <lineage>
        <taxon>Bacteria</taxon>
        <taxon>Bacillati</taxon>
        <taxon>Bacillota</taxon>
        <taxon>Clostridia</taxon>
        <taxon>Peptostreptococcales</taxon>
        <taxon>Anaerovoracaceae</taxon>
        <taxon>Hornefia</taxon>
    </lineage>
</organism>
<keyword evidence="5" id="KW-1185">Reference proteome</keyword>
<dbReference type="Gene3D" id="3.40.50.1970">
    <property type="match status" value="1"/>
</dbReference>
<feature type="domain" description="Alcohol dehydrogenase iron-type/glycerol dehydrogenase GldA" evidence="2">
    <location>
        <begin position="9"/>
        <end position="160"/>
    </location>
</feature>
<dbReference type="CDD" id="cd08180">
    <property type="entry name" value="PDD"/>
    <property type="match status" value="1"/>
</dbReference>
<gene>
    <name evidence="4" type="ORF">BHK98_05325</name>
</gene>
<dbReference type="InterPro" id="IPR001670">
    <property type="entry name" value="ADH_Fe/GldA"/>
</dbReference>
<feature type="domain" description="Fe-containing alcohol dehydrogenase-like C-terminal" evidence="3">
    <location>
        <begin position="171"/>
        <end position="373"/>
    </location>
</feature>
<dbReference type="STRING" id="1261640.BHK98_05325"/>
<dbReference type="InterPro" id="IPR056798">
    <property type="entry name" value="ADH_Fe_C"/>
</dbReference>
<sequence>MEKFIMNTRIFMGHRCCEEIRNFEMRRAYVICDPFMQESGKTDLVTGTLREMNVPYDIFARVVPDPDMEVVKDCLNAIVNFHPDTVFAMGGGSAIDTAKAVVKLYAQYRGVDLPRLVALPTTSGTGSEVTAFAVITDKAAGVKYPLVDDDLTPDVVFLDPLLTETVPPKITADTGMDVLTHAIEAFVSTNANDFTDAFAEKSIRTVFDFLERCVTDGSDLNARAHMHNASCMAGAAFNVASLGICHSMAHQLGEQFHIPHGRCCAMFLPLSIEYNAGLELPGEGDSLLQYLDIARVVGVSAGTNKATIHLLVRHIRALMDRIGIPGNLEELGIDRDAYMAAIDRMTENALKDRCLKTNPRVPSAEDIRSLYRRLAQL</sequence>
<dbReference type="AlphaFoldDB" id="A0A1Q9JLB8"/>
<accession>A0A1Q9JLB8</accession>
<dbReference type="FunFam" id="3.40.50.1970:FF:000003">
    <property type="entry name" value="Alcohol dehydrogenase, iron-containing"/>
    <property type="match status" value="1"/>
</dbReference>
<evidence type="ECO:0000256" key="1">
    <source>
        <dbReference type="ARBA" id="ARBA00023002"/>
    </source>
</evidence>
<dbReference type="SUPFAM" id="SSF56796">
    <property type="entry name" value="Dehydroquinate synthase-like"/>
    <property type="match status" value="1"/>
</dbReference>
<name>A0A1Q9JLB8_9FIRM</name>
<dbReference type="Pfam" id="PF00465">
    <property type="entry name" value="Fe-ADH"/>
    <property type="match status" value="1"/>
</dbReference>
<keyword evidence="1" id="KW-0560">Oxidoreductase</keyword>
<dbReference type="FunFam" id="1.20.1090.10:FF:000001">
    <property type="entry name" value="Aldehyde-alcohol dehydrogenase"/>
    <property type="match status" value="1"/>
</dbReference>
<comment type="caution">
    <text evidence="4">The sequence shown here is derived from an EMBL/GenBank/DDBJ whole genome shotgun (WGS) entry which is preliminary data.</text>
</comment>
<dbReference type="InterPro" id="IPR039697">
    <property type="entry name" value="Alcohol_dehydrogenase_Fe"/>
</dbReference>
<dbReference type="Gene3D" id="1.20.1090.10">
    <property type="entry name" value="Dehydroquinate synthase-like - alpha domain"/>
    <property type="match status" value="1"/>
</dbReference>
<dbReference type="Proteomes" id="UP000187404">
    <property type="component" value="Unassembled WGS sequence"/>
</dbReference>
<evidence type="ECO:0000313" key="5">
    <source>
        <dbReference type="Proteomes" id="UP000187404"/>
    </source>
</evidence>
<dbReference type="GO" id="GO:0046872">
    <property type="term" value="F:metal ion binding"/>
    <property type="evidence" value="ECO:0007669"/>
    <property type="project" value="InterPro"/>
</dbReference>
<dbReference type="PROSITE" id="PS00913">
    <property type="entry name" value="ADH_IRON_1"/>
    <property type="match status" value="1"/>
</dbReference>
<dbReference type="EMBL" id="MJIE01000001">
    <property type="protein sequence ID" value="OLR56944.1"/>
    <property type="molecule type" value="Genomic_DNA"/>
</dbReference>
<dbReference type="PANTHER" id="PTHR11496:SF83">
    <property type="entry name" value="HYDROXYACID-OXOACID TRANSHYDROGENASE, MITOCHONDRIAL"/>
    <property type="match status" value="1"/>
</dbReference>
<reference evidence="4 5" key="1">
    <citation type="journal article" date="2016" name="Appl. Environ. Microbiol.">
        <title>Function and Phylogeny of Bacterial Butyryl Coenzyme A:Acetate Transferases and Their Diversity in the Proximal Colon of Swine.</title>
        <authorList>
            <person name="Trachsel J."/>
            <person name="Bayles D.O."/>
            <person name="Looft T."/>
            <person name="Levine U.Y."/>
            <person name="Allen H.K."/>
        </authorList>
    </citation>
    <scope>NUCLEOTIDE SEQUENCE [LARGE SCALE GENOMIC DNA]</scope>
    <source>
        <strain evidence="4 5">68-3-10</strain>
    </source>
</reference>